<dbReference type="InterPro" id="IPR039187">
    <property type="entry name" value="SNO_AAA"/>
</dbReference>
<evidence type="ECO:0000259" key="4">
    <source>
        <dbReference type="Pfam" id="PF13872"/>
    </source>
</evidence>
<feature type="compositionally biased region" description="Acidic residues" evidence="2">
    <location>
        <begin position="1051"/>
        <end position="1061"/>
    </location>
</feature>
<dbReference type="Proteomes" id="UP001363151">
    <property type="component" value="Unassembled WGS sequence"/>
</dbReference>
<dbReference type="SUPFAM" id="SSF52540">
    <property type="entry name" value="P-loop containing nucleoside triphosphate hydrolases"/>
    <property type="match status" value="2"/>
</dbReference>
<accession>A0ABR1G3P4</accession>
<feature type="compositionally biased region" description="Basic and acidic residues" evidence="2">
    <location>
        <begin position="491"/>
        <end position="501"/>
    </location>
</feature>
<evidence type="ECO:0000259" key="3">
    <source>
        <dbReference type="Pfam" id="PF13871"/>
    </source>
</evidence>
<comment type="similarity">
    <text evidence="1">Belongs to the SBNO family.</text>
</comment>
<dbReference type="InterPro" id="IPR027417">
    <property type="entry name" value="P-loop_NTPase"/>
</dbReference>
<feature type="region of interest" description="Disordered" evidence="2">
    <location>
        <begin position="1272"/>
        <end position="1297"/>
    </location>
</feature>
<dbReference type="InterPro" id="IPR026741">
    <property type="entry name" value="SNO"/>
</dbReference>
<proteinExistence type="inferred from homology"/>
<comment type="caution">
    <text evidence="5">The sequence shown here is derived from an EMBL/GenBank/DDBJ whole genome shotgun (WGS) entry which is preliminary data.</text>
</comment>
<reference evidence="5 6" key="1">
    <citation type="submission" date="2024-03" db="EMBL/GenBank/DDBJ databases">
        <title>Aureococcus anophagefferens CCMP1851 and Kratosvirus quantuckense: Draft genome of a second virus-susceptible host strain in the model system.</title>
        <authorList>
            <person name="Chase E."/>
            <person name="Truchon A.R."/>
            <person name="Schepens W."/>
            <person name="Wilhelm S.W."/>
        </authorList>
    </citation>
    <scope>NUCLEOTIDE SEQUENCE [LARGE SCALE GENOMIC DNA]</scope>
    <source>
        <strain evidence="5 6">CCMP1851</strain>
    </source>
</reference>
<feature type="compositionally biased region" description="Basic and acidic residues" evidence="2">
    <location>
        <begin position="594"/>
        <end position="615"/>
    </location>
</feature>
<dbReference type="PANTHER" id="PTHR12706">
    <property type="entry name" value="STRAWBERRY NOTCH-RELATED"/>
    <property type="match status" value="1"/>
</dbReference>
<evidence type="ECO:0000313" key="6">
    <source>
        <dbReference type="Proteomes" id="UP001363151"/>
    </source>
</evidence>
<dbReference type="Pfam" id="PF13871">
    <property type="entry name" value="Helicase_C_4"/>
    <property type="match status" value="1"/>
</dbReference>
<dbReference type="PANTHER" id="PTHR12706:SF30">
    <property type="entry name" value="PROTEIN STRAWBERRY NOTCH-RELATED"/>
    <property type="match status" value="1"/>
</dbReference>
<dbReference type="Gene3D" id="3.40.50.300">
    <property type="entry name" value="P-loop containing nucleotide triphosphate hydrolases"/>
    <property type="match status" value="1"/>
</dbReference>
<protein>
    <recommendedName>
        <fullName evidence="7">Strawberry notch AAA domain-containing protein</fullName>
    </recommendedName>
</protein>
<feature type="compositionally biased region" description="Basic and acidic residues" evidence="2">
    <location>
        <begin position="1280"/>
        <end position="1297"/>
    </location>
</feature>
<feature type="compositionally biased region" description="Acidic residues" evidence="2">
    <location>
        <begin position="616"/>
        <end position="638"/>
    </location>
</feature>
<sequence length="1297" mass="142900">MGQTQGKVDGDAQAQLMEVQRNYVNVRMEDVDFSNPTAVDDDDDDDDEEAGGQGDEAQTVEEDVRYEAYTPRVVKIKGMKRHPSDAVENGTLATVAPPAVTYALKLAEERPKVVKEGRLSDLQLEFVTYACQRHDEDLASGARCGFFLGDGAGMGKGRQLAGLILENVLQGRKKHIWVSTNIDLHEDAARDLGDVGVDEVSVFQLPAQQKTVIKQDAGVLFCTYSGLSKGCSAKSIERGTPARLDQIVAWCGGEDFDGCLLFDEAHRAKNLISEVPGAETAAGKAVFEIQKLLPRARVVYCSATAVSEPRNYGYMTRLGLWGPRSPFPTCEADGDENSMHAVKNFVKLAELRGVGAMEMCALHLKREGALLCRTLSYTGAAFDVVEATLSPEQIAQYDKAAQLWQILHTRCESKLAKMATIAEHSEDEDGSLARAYREARQSYHSSLWGGHQRFFRSLITGFKVPTLVKLARAALDDGKCVVIGLQSTGEAHAKRNEDRKQAALNGDEQDDDLPAAGSDMLSAPQETLRYVVQKIWGDELKSVKDSMARKKAAAAEAAKAPAKAHDDGLSDSDDDDDWLKSAKSSSKKQPLKVKNRESPPDKKKRKTESSEKAADDDVWGFDDSQESEEEMDLCDDDDGGGRTGDDAAAKLLADGVGWIEGFLERVDALDLPGNALDVILEELGNFDGVAEMSGRSSRVVKNWKGDYIYQKRTENGVSMDEQNIYEREEFQAGRKLVAIISDAASSGISLHAENAARVKNQRRRVHITLELPWSADKTIQQMGRSHRSNQVSAPEYKLLVSPLGGERRFCAAVVKRLESLGALTQGDRRASSVTKGWGCFNVDTKEGLQAVLDIFGHSNNQCNHMLTIGSLDTQKPLVPPPKLPLGEREALAKVSVDHAEAVGAPRGWEDSHGGKIVDKINLLHAAKLWLSLVGINVNDYREGQYTGTVAKFLNRILGLEVSRQQYLFDYFARYLEKTIKAAIRDGEYQKGITTFQGRSVAFVSESVVGGVPTPSAHDLVMHDIAVDIGTDFEAALAILNESRSTAKDQAVDIDDDDDDDDAGRRASGSHGWMSTRRGGALRVTNVSGGTTGFRSPTLDGDGGERFGDRDGFRVLPERQWKKGGICLVIEVGEASMRGLSVKTDKFIVYRPDRIKEQMQWRGQVRSGEPKTDAQAKKLWAAAFEARERGLKERLLTGPVLHIYPQIIQAQCLLDTYNRNEVRIAKAEERDENGKKSGRVQIGVIVDFKKCKPFIKALQDIVCDEDSERAQMLQRESQTYQERDRERRAFAASERMKQ</sequence>
<evidence type="ECO:0000313" key="5">
    <source>
        <dbReference type="EMBL" id="KAK7247865.1"/>
    </source>
</evidence>
<evidence type="ECO:0000256" key="2">
    <source>
        <dbReference type="SAM" id="MobiDB-lite"/>
    </source>
</evidence>
<feature type="domain" description="Strawberry notch AAA" evidence="4">
    <location>
        <begin position="81"/>
        <end position="399"/>
    </location>
</feature>
<organism evidence="5 6">
    <name type="scientific">Aureococcus anophagefferens</name>
    <name type="common">Harmful bloom alga</name>
    <dbReference type="NCBI Taxonomy" id="44056"/>
    <lineage>
        <taxon>Eukaryota</taxon>
        <taxon>Sar</taxon>
        <taxon>Stramenopiles</taxon>
        <taxon>Ochrophyta</taxon>
        <taxon>Pelagophyceae</taxon>
        <taxon>Pelagomonadales</taxon>
        <taxon>Pelagomonadaceae</taxon>
        <taxon>Aureococcus</taxon>
    </lineage>
</organism>
<feature type="domain" description="Strawberry notch helicase C" evidence="3">
    <location>
        <begin position="674"/>
        <end position="993"/>
    </location>
</feature>
<keyword evidence="6" id="KW-1185">Reference proteome</keyword>
<evidence type="ECO:0008006" key="7">
    <source>
        <dbReference type="Google" id="ProtNLM"/>
    </source>
</evidence>
<feature type="region of interest" description="Disordered" evidence="2">
    <location>
        <begin position="1083"/>
        <end position="1102"/>
    </location>
</feature>
<feature type="compositionally biased region" description="Polar residues" evidence="2">
    <location>
        <begin position="1084"/>
        <end position="1094"/>
    </location>
</feature>
<name>A0ABR1G3P4_AURAN</name>
<feature type="region of interest" description="Disordered" evidence="2">
    <location>
        <begin position="1048"/>
        <end position="1077"/>
    </location>
</feature>
<feature type="region of interest" description="Disordered" evidence="2">
    <location>
        <begin position="490"/>
        <end position="519"/>
    </location>
</feature>
<feature type="compositionally biased region" description="Acidic residues" evidence="2">
    <location>
        <begin position="39"/>
        <end position="50"/>
    </location>
</feature>
<dbReference type="InterPro" id="IPR026937">
    <property type="entry name" value="SBNO_Helicase_C_dom"/>
</dbReference>
<dbReference type="EMBL" id="JBBJCI010000125">
    <property type="protein sequence ID" value="KAK7247865.1"/>
    <property type="molecule type" value="Genomic_DNA"/>
</dbReference>
<dbReference type="Pfam" id="PF13872">
    <property type="entry name" value="AAA_34"/>
    <property type="match status" value="1"/>
</dbReference>
<feature type="region of interest" description="Disordered" evidence="2">
    <location>
        <begin position="27"/>
        <end position="61"/>
    </location>
</feature>
<gene>
    <name evidence="5" type="ORF">SO694_00120099</name>
</gene>
<feature type="region of interest" description="Disordered" evidence="2">
    <location>
        <begin position="554"/>
        <end position="646"/>
    </location>
</feature>
<evidence type="ECO:0000256" key="1">
    <source>
        <dbReference type="ARBA" id="ARBA00006992"/>
    </source>
</evidence>